<dbReference type="SUPFAM" id="SSF82051">
    <property type="entry name" value="Obg GTP-binding protein N-terminal domain"/>
    <property type="match status" value="1"/>
</dbReference>
<organism evidence="6 7">
    <name type="scientific">Physocladia obscura</name>
    <dbReference type="NCBI Taxonomy" id="109957"/>
    <lineage>
        <taxon>Eukaryota</taxon>
        <taxon>Fungi</taxon>
        <taxon>Fungi incertae sedis</taxon>
        <taxon>Chytridiomycota</taxon>
        <taxon>Chytridiomycota incertae sedis</taxon>
        <taxon>Chytridiomycetes</taxon>
        <taxon>Chytridiales</taxon>
        <taxon>Chytriomycetaceae</taxon>
        <taxon>Physocladia</taxon>
    </lineage>
</organism>
<dbReference type="SUPFAM" id="SSF52540">
    <property type="entry name" value="P-loop containing nucleoside triphosphate hydrolases"/>
    <property type="match status" value="1"/>
</dbReference>
<evidence type="ECO:0000256" key="1">
    <source>
        <dbReference type="ARBA" id="ARBA00022741"/>
    </source>
</evidence>
<dbReference type="Pfam" id="PF01018">
    <property type="entry name" value="GTP1_OBG"/>
    <property type="match status" value="2"/>
</dbReference>
<keyword evidence="1" id="KW-0547">Nucleotide-binding</keyword>
<dbReference type="GO" id="GO:0042254">
    <property type="term" value="P:ribosome biogenesis"/>
    <property type="evidence" value="ECO:0007669"/>
    <property type="project" value="UniProtKB-UniRule"/>
</dbReference>
<accession>A0AAD5XAB9</accession>
<dbReference type="CDD" id="cd01898">
    <property type="entry name" value="Obg"/>
    <property type="match status" value="1"/>
</dbReference>
<dbReference type="Pfam" id="PF01926">
    <property type="entry name" value="MMR_HSR1"/>
    <property type="match status" value="1"/>
</dbReference>
<keyword evidence="7" id="KW-1185">Reference proteome</keyword>
<evidence type="ECO:0000313" key="7">
    <source>
        <dbReference type="Proteomes" id="UP001211907"/>
    </source>
</evidence>
<dbReference type="GO" id="GO:0005525">
    <property type="term" value="F:GTP binding"/>
    <property type="evidence" value="ECO:0007669"/>
    <property type="project" value="UniProtKB-KW"/>
</dbReference>
<dbReference type="AlphaFoldDB" id="A0AAD5XAB9"/>
<comment type="caution">
    <text evidence="6">The sequence shown here is derived from an EMBL/GenBank/DDBJ whole genome shotgun (WGS) entry which is preliminary data.</text>
</comment>
<protein>
    <submittedName>
        <fullName evidence="6">Uncharacterized protein</fullName>
    </submittedName>
</protein>
<dbReference type="PANTHER" id="PTHR11702:SF31">
    <property type="entry name" value="MITOCHONDRIAL RIBOSOME-ASSOCIATED GTPASE 2"/>
    <property type="match status" value="1"/>
</dbReference>
<dbReference type="InterPro" id="IPR027417">
    <property type="entry name" value="P-loop_NTPase"/>
</dbReference>
<dbReference type="GO" id="GO:0005739">
    <property type="term" value="C:mitochondrion"/>
    <property type="evidence" value="ECO:0007669"/>
    <property type="project" value="TreeGrafter"/>
</dbReference>
<feature type="compositionally biased region" description="Polar residues" evidence="3">
    <location>
        <begin position="30"/>
        <end position="39"/>
    </location>
</feature>
<dbReference type="InterPro" id="IPR006169">
    <property type="entry name" value="GTP1_OBG_dom"/>
</dbReference>
<evidence type="ECO:0000259" key="5">
    <source>
        <dbReference type="PROSITE" id="PS51883"/>
    </source>
</evidence>
<feature type="domain" description="Obg" evidence="5">
    <location>
        <begin position="57"/>
        <end position="319"/>
    </location>
</feature>
<dbReference type="Gene3D" id="2.70.210.12">
    <property type="entry name" value="GTP1/OBG domain"/>
    <property type="match status" value="1"/>
</dbReference>
<dbReference type="InterPro" id="IPR031167">
    <property type="entry name" value="G_OBG"/>
</dbReference>
<dbReference type="GO" id="GO:0003924">
    <property type="term" value="F:GTPase activity"/>
    <property type="evidence" value="ECO:0007669"/>
    <property type="project" value="InterPro"/>
</dbReference>
<name>A0AAD5XAB9_9FUNG</name>
<feature type="domain" description="OBG-type G" evidence="4">
    <location>
        <begin position="320"/>
        <end position="507"/>
    </location>
</feature>
<feature type="compositionally biased region" description="Acidic residues" evidence="3">
    <location>
        <begin position="180"/>
        <end position="194"/>
    </location>
</feature>
<dbReference type="InterPro" id="IPR036726">
    <property type="entry name" value="GTP1_OBG_dom_sf"/>
</dbReference>
<proteinExistence type="predicted"/>
<dbReference type="Proteomes" id="UP001211907">
    <property type="component" value="Unassembled WGS sequence"/>
</dbReference>
<keyword evidence="2" id="KW-0342">GTP-binding</keyword>
<dbReference type="Gene3D" id="3.40.50.300">
    <property type="entry name" value="P-loop containing nucleotide triphosphate hydrolases"/>
    <property type="match status" value="1"/>
</dbReference>
<dbReference type="InterPro" id="IPR006073">
    <property type="entry name" value="GTP-bd"/>
</dbReference>
<evidence type="ECO:0000256" key="2">
    <source>
        <dbReference type="ARBA" id="ARBA00023134"/>
    </source>
</evidence>
<dbReference type="PROSITE" id="PS51883">
    <property type="entry name" value="OBG"/>
    <property type="match status" value="1"/>
</dbReference>
<sequence length="507" mass="55644">MKAFLCFHRTLATGSARAKAKAKTGKPQKAPTQTEATSTNFERTRFHAHHQQERKPSSFVDMKVINAISGSGGDGSIHFFKGLANPMGPPCGGNGGRGGDVWITASREVTSLGGYRAPDGERGGRQNMHGKDAPAIEIVVPIGTQVRQVDSLSDIALRTVKATARSLAPQIPPPPSSELLEQEEEEEEYEYDLDKEEGGKFREENDTENGAISEVSLQRKVLEERELEYIKQFFMFRKDYLPHADRIDLLKSRIPPALPQQPPISLDLNTHGDRCLLVRGGRHGYGNPHFASNEIRGPGIASFGEKGTSIWLELELKTIADAGLVGLPNAGKSTLLKRITNATPKIASYPFTTLNPYVGTIEYSDSHSITIADIPGLVSGAHMNVGLGHEFLRHIERSNVLVYVVDLGALDSGADFLVLRDELERYKSGLSARKRGIVVANKADLGEIARENLRRLKEVVADCYPKDGELEVTGAEKGKYEMLVVPVSARDDKNINVFLSHLRKLIH</sequence>
<evidence type="ECO:0000259" key="4">
    <source>
        <dbReference type="PROSITE" id="PS51710"/>
    </source>
</evidence>
<evidence type="ECO:0000256" key="3">
    <source>
        <dbReference type="SAM" id="MobiDB-lite"/>
    </source>
</evidence>
<dbReference type="EMBL" id="JADGJH010001536">
    <property type="protein sequence ID" value="KAJ3112499.1"/>
    <property type="molecule type" value="Genomic_DNA"/>
</dbReference>
<reference evidence="6" key="1">
    <citation type="submission" date="2020-05" db="EMBL/GenBank/DDBJ databases">
        <title>Phylogenomic resolution of chytrid fungi.</title>
        <authorList>
            <person name="Stajich J.E."/>
            <person name="Amses K."/>
            <person name="Simmons R."/>
            <person name="Seto K."/>
            <person name="Myers J."/>
            <person name="Bonds A."/>
            <person name="Quandt C.A."/>
            <person name="Barry K."/>
            <person name="Liu P."/>
            <person name="Grigoriev I."/>
            <person name="Longcore J.E."/>
            <person name="James T.Y."/>
        </authorList>
    </citation>
    <scope>NUCLEOTIDE SEQUENCE</scope>
    <source>
        <strain evidence="6">JEL0513</strain>
    </source>
</reference>
<feature type="region of interest" description="Disordered" evidence="3">
    <location>
        <begin position="166"/>
        <end position="194"/>
    </location>
</feature>
<gene>
    <name evidence="6" type="ORF">HK100_002315</name>
</gene>
<dbReference type="InterPro" id="IPR045086">
    <property type="entry name" value="OBG_GTPase"/>
</dbReference>
<evidence type="ECO:0000313" key="6">
    <source>
        <dbReference type="EMBL" id="KAJ3112499.1"/>
    </source>
</evidence>
<dbReference type="PRINTS" id="PR00326">
    <property type="entry name" value="GTP1OBG"/>
</dbReference>
<dbReference type="PANTHER" id="PTHR11702">
    <property type="entry name" value="DEVELOPMENTALLY REGULATED GTP-BINDING PROTEIN-RELATED"/>
    <property type="match status" value="1"/>
</dbReference>
<feature type="region of interest" description="Disordered" evidence="3">
    <location>
        <begin position="17"/>
        <end position="39"/>
    </location>
</feature>
<dbReference type="PROSITE" id="PS51710">
    <property type="entry name" value="G_OBG"/>
    <property type="match status" value="1"/>
</dbReference>